<gene>
    <name evidence="1" type="ORF">ACFO60_01375</name>
</gene>
<accession>A0ABV9C965</accession>
<organism evidence="1 2">
    <name type="scientific">Sphaerisporangium dianthi</name>
    <dbReference type="NCBI Taxonomy" id="1436120"/>
    <lineage>
        <taxon>Bacteria</taxon>
        <taxon>Bacillati</taxon>
        <taxon>Actinomycetota</taxon>
        <taxon>Actinomycetes</taxon>
        <taxon>Streptosporangiales</taxon>
        <taxon>Streptosporangiaceae</taxon>
        <taxon>Sphaerisporangium</taxon>
    </lineage>
</organism>
<dbReference type="Gene3D" id="2.70.98.10">
    <property type="match status" value="1"/>
</dbReference>
<evidence type="ECO:0000313" key="1">
    <source>
        <dbReference type="EMBL" id="MFC4529396.1"/>
    </source>
</evidence>
<dbReference type="RefSeq" id="WP_380835871.1">
    <property type="nucleotide sequence ID" value="NZ_JBHSFP010000001.1"/>
</dbReference>
<evidence type="ECO:0000313" key="2">
    <source>
        <dbReference type="Proteomes" id="UP001596004"/>
    </source>
</evidence>
<keyword evidence="2" id="KW-1185">Reference proteome</keyword>
<proteinExistence type="predicted"/>
<sequence length="285" mass="30015">MLTAPVSLRAHFELAQGGRWTSLAGGGREWLWSRPDDARPGVAPGHEFVDAGGLEECVPTVRGRPDHGDAWSRPWTGTPAAAVVTCDDFELRREVTEEAGAVVATYRLSAGPGYAFVWAAHALLDLGERARLDAPAGVLARIFPEAAPLLDRPWPTGAAYLEGAWPAPFGLALDRLGPDDGTAVGAVVRCPAVRVVDGADVLHLRVEAPTGVPVSTALWRNLGGFPAGAPYRSIGVEPMLGAVFDLAEAGPGDAAVVPSSGELTWRLILTAERITDDRAQAVPDR</sequence>
<comment type="caution">
    <text evidence="1">The sequence shown here is derived from an EMBL/GenBank/DDBJ whole genome shotgun (WGS) entry which is preliminary data.</text>
</comment>
<reference evidence="2" key="1">
    <citation type="journal article" date="2019" name="Int. J. Syst. Evol. Microbiol.">
        <title>The Global Catalogue of Microorganisms (GCM) 10K type strain sequencing project: providing services to taxonomists for standard genome sequencing and annotation.</title>
        <authorList>
            <consortium name="The Broad Institute Genomics Platform"/>
            <consortium name="The Broad Institute Genome Sequencing Center for Infectious Disease"/>
            <person name="Wu L."/>
            <person name="Ma J."/>
        </authorList>
    </citation>
    <scope>NUCLEOTIDE SEQUENCE [LARGE SCALE GENOMIC DNA]</scope>
    <source>
        <strain evidence="2">CGMCC 4.7132</strain>
    </source>
</reference>
<evidence type="ECO:0008006" key="3">
    <source>
        <dbReference type="Google" id="ProtNLM"/>
    </source>
</evidence>
<dbReference type="Proteomes" id="UP001596004">
    <property type="component" value="Unassembled WGS sequence"/>
</dbReference>
<name>A0ABV9C965_9ACTN</name>
<protein>
    <recommendedName>
        <fullName evidence="3">Galactose mutarotase</fullName>
    </recommendedName>
</protein>
<dbReference type="EMBL" id="JBHSFP010000001">
    <property type="protein sequence ID" value="MFC4529396.1"/>
    <property type="molecule type" value="Genomic_DNA"/>
</dbReference>
<dbReference type="InterPro" id="IPR014718">
    <property type="entry name" value="GH-type_carb-bd"/>
</dbReference>